<evidence type="ECO:0000256" key="3">
    <source>
        <dbReference type="ARBA" id="ARBA00022840"/>
    </source>
</evidence>
<dbReference type="InterPro" id="IPR003959">
    <property type="entry name" value="ATPase_AAA_core"/>
</dbReference>
<evidence type="ECO:0000256" key="1">
    <source>
        <dbReference type="ARBA" id="ARBA00006914"/>
    </source>
</evidence>
<dbReference type="CDD" id="cd19481">
    <property type="entry name" value="RecA-like_protease"/>
    <property type="match status" value="1"/>
</dbReference>
<organism evidence="8 9">
    <name type="scientific">Porphyra umbilicalis</name>
    <name type="common">Purple laver</name>
    <name type="synonym">Red alga</name>
    <dbReference type="NCBI Taxonomy" id="2786"/>
    <lineage>
        <taxon>Eukaryota</taxon>
        <taxon>Rhodophyta</taxon>
        <taxon>Bangiophyceae</taxon>
        <taxon>Bangiales</taxon>
        <taxon>Bangiaceae</taxon>
        <taxon>Porphyra</taxon>
    </lineage>
</organism>
<gene>
    <name evidence="8" type="ORF">BU14_0362s0001</name>
</gene>
<evidence type="ECO:0000259" key="7">
    <source>
        <dbReference type="SMART" id="SM00382"/>
    </source>
</evidence>
<dbReference type="GO" id="GO:0045815">
    <property type="term" value="P:transcription initiation-coupled chromatin remodeling"/>
    <property type="evidence" value="ECO:0007669"/>
    <property type="project" value="TreeGrafter"/>
</dbReference>
<proteinExistence type="inferred from homology"/>
<feature type="domain" description="AAA+ ATPase" evidence="7">
    <location>
        <begin position="128"/>
        <end position="269"/>
    </location>
</feature>
<dbReference type="SUPFAM" id="SSF52540">
    <property type="entry name" value="P-loop containing nucleoside triphosphate hydrolases"/>
    <property type="match status" value="2"/>
</dbReference>
<name>A0A1X6NY08_PORUM</name>
<keyword evidence="3 5" id="KW-0067">ATP-binding</keyword>
<dbReference type="GO" id="GO:0003682">
    <property type="term" value="F:chromatin binding"/>
    <property type="evidence" value="ECO:0007669"/>
    <property type="project" value="TreeGrafter"/>
</dbReference>
<dbReference type="AlphaFoldDB" id="A0A1X6NY08"/>
<evidence type="ECO:0000256" key="6">
    <source>
        <dbReference type="SAM" id="MobiDB-lite"/>
    </source>
</evidence>
<dbReference type="InterPro" id="IPR027417">
    <property type="entry name" value="P-loop_NTPase"/>
</dbReference>
<dbReference type="GO" id="GO:0005524">
    <property type="term" value="F:ATP binding"/>
    <property type="evidence" value="ECO:0007669"/>
    <property type="project" value="UniProtKB-KW"/>
</dbReference>
<evidence type="ECO:0000313" key="8">
    <source>
        <dbReference type="EMBL" id="OSX73263.1"/>
    </source>
</evidence>
<keyword evidence="9" id="KW-1185">Reference proteome</keyword>
<dbReference type="GO" id="GO:0042393">
    <property type="term" value="F:histone binding"/>
    <property type="evidence" value="ECO:0007669"/>
    <property type="project" value="TreeGrafter"/>
</dbReference>
<comment type="similarity">
    <text evidence="1 5">Belongs to the AAA ATPase family.</text>
</comment>
<sequence>MVAAVAAPTGGGGQRGVALGQAPPHPAAGECRERRQPRALPPPVDAGGSPVRSVGAKRARTDRSVSGGATKRRRRSETGDIVPEPEPPALLSRETVAGHDAHVSRLREVLALLTTTPRGGGVGRPLPLPRGVLLTGPPGTCKTLSVRVLASHARAANGGVPEPLYLIRNGEILSKYTGEGERRLRRLFDTATAAAPSILFFDEVDALAATRDDNRDHSRVVNTFLSLLDGFRSRGRVLVLAATNRADLLDSAFRRPGRFDLELDFQLPDTSDRRRLMELHAGTSADETAVSPGDSRGWCGGGGGGGGAPPPPLPDVTHADWDVALASRAQTARAGVCPALHRPLPLRLSALLEPTVSRVVGVLDTRFPRDKLTTPGAEWAAQAVGRPTSSASAAAMLAAWPVLPHRLVIAGHAGMGQSLVGAAVLCHLQSLPVFDVSFLSLTASGTDGQLPLLLSTVAAAVRVAPSVLYMPDAEMWMAESAAAADGPPTALLRSVLARIPVDTPVLVLGIANATEDVTNAWATTWSTVVRMGGASEQRRRQYWCPGVDALKAVVRQHKTGVARARVTELDVALDGVHLTHAPVDKMERVFQQLLDALASVHEAAPVAHDIDA</sequence>
<dbReference type="InterPro" id="IPR045199">
    <property type="entry name" value="ATAD2-like"/>
</dbReference>
<reference evidence="8 9" key="1">
    <citation type="submission" date="2017-03" db="EMBL/GenBank/DDBJ databases">
        <title>WGS assembly of Porphyra umbilicalis.</title>
        <authorList>
            <person name="Brawley S.H."/>
            <person name="Blouin N.A."/>
            <person name="Ficko-Blean E."/>
            <person name="Wheeler G.L."/>
            <person name="Lohr M."/>
            <person name="Goodson H.V."/>
            <person name="Jenkins J.W."/>
            <person name="Blaby-Haas C.E."/>
            <person name="Helliwell K.E."/>
            <person name="Chan C."/>
            <person name="Marriage T."/>
            <person name="Bhattacharya D."/>
            <person name="Klein A.S."/>
            <person name="Badis Y."/>
            <person name="Brodie J."/>
            <person name="Cao Y."/>
            <person name="Collen J."/>
            <person name="Dittami S.M."/>
            <person name="Gachon C.M."/>
            <person name="Green B.R."/>
            <person name="Karpowicz S."/>
            <person name="Kim J.W."/>
            <person name="Kudahl U."/>
            <person name="Lin S."/>
            <person name="Michel G."/>
            <person name="Mittag M."/>
            <person name="Olson B.J."/>
            <person name="Pangilinan J."/>
            <person name="Peng Y."/>
            <person name="Qiu H."/>
            <person name="Shu S."/>
            <person name="Singer J.T."/>
            <person name="Smith A.G."/>
            <person name="Sprecher B.N."/>
            <person name="Wagner V."/>
            <person name="Wang W."/>
            <person name="Wang Z.-Y."/>
            <person name="Yan J."/>
            <person name="Yarish C."/>
            <person name="Zoeuner-Riek S."/>
            <person name="Zhuang Y."/>
            <person name="Zou Y."/>
            <person name="Lindquist E.A."/>
            <person name="Grimwood J."/>
            <person name="Barry K."/>
            <person name="Rokhsar D.S."/>
            <person name="Schmutz J."/>
            <person name="Stiller J.W."/>
            <person name="Grossman A.R."/>
            <person name="Prochnik S.E."/>
        </authorList>
    </citation>
    <scope>NUCLEOTIDE SEQUENCE [LARGE SCALE GENOMIC DNA]</scope>
    <source>
        <strain evidence="8">4086291</strain>
    </source>
</reference>
<evidence type="ECO:0000256" key="2">
    <source>
        <dbReference type="ARBA" id="ARBA00022741"/>
    </source>
</evidence>
<protein>
    <recommendedName>
        <fullName evidence="7">AAA+ ATPase domain-containing protein</fullName>
    </recommendedName>
</protein>
<accession>A0A1X6NY08</accession>
<dbReference type="GO" id="GO:0005634">
    <property type="term" value="C:nucleus"/>
    <property type="evidence" value="ECO:0007669"/>
    <property type="project" value="TreeGrafter"/>
</dbReference>
<feature type="region of interest" description="Disordered" evidence="6">
    <location>
        <begin position="284"/>
        <end position="313"/>
    </location>
</feature>
<dbReference type="Pfam" id="PF00004">
    <property type="entry name" value="AAA"/>
    <property type="match status" value="1"/>
</dbReference>
<dbReference type="InterPro" id="IPR003593">
    <property type="entry name" value="AAA+_ATPase"/>
</dbReference>
<dbReference type="InterPro" id="IPR003960">
    <property type="entry name" value="ATPase_AAA_CS"/>
</dbReference>
<dbReference type="EMBL" id="KV919006">
    <property type="protein sequence ID" value="OSX73263.1"/>
    <property type="molecule type" value="Genomic_DNA"/>
</dbReference>
<dbReference type="GO" id="GO:0006334">
    <property type="term" value="P:nucleosome assembly"/>
    <property type="evidence" value="ECO:0007669"/>
    <property type="project" value="TreeGrafter"/>
</dbReference>
<evidence type="ECO:0000256" key="4">
    <source>
        <dbReference type="ARBA" id="ARBA00023117"/>
    </source>
</evidence>
<feature type="region of interest" description="Disordered" evidence="6">
    <location>
        <begin position="1"/>
        <end position="89"/>
    </location>
</feature>
<dbReference type="FunFam" id="3.40.50.300:FF:000061">
    <property type="entry name" value="ATPase family, AAA domain-containing 2"/>
    <property type="match status" value="1"/>
</dbReference>
<dbReference type="SMART" id="SM00382">
    <property type="entry name" value="AAA"/>
    <property type="match status" value="1"/>
</dbReference>
<dbReference type="GO" id="GO:0006337">
    <property type="term" value="P:nucleosome disassembly"/>
    <property type="evidence" value="ECO:0007669"/>
    <property type="project" value="TreeGrafter"/>
</dbReference>
<dbReference type="PANTHER" id="PTHR23069">
    <property type="entry name" value="AAA DOMAIN-CONTAINING"/>
    <property type="match status" value="1"/>
</dbReference>
<keyword evidence="2 5" id="KW-0547">Nucleotide-binding</keyword>
<keyword evidence="4" id="KW-0103">Bromodomain</keyword>
<dbReference type="Proteomes" id="UP000218209">
    <property type="component" value="Unassembled WGS sequence"/>
</dbReference>
<dbReference type="GO" id="GO:0016887">
    <property type="term" value="F:ATP hydrolysis activity"/>
    <property type="evidence" value="ECO:0007669"/>
    <property type="project" value="InterPro"/>
</dbReference>
<evidence type="ECO:0000313" key="9">
    <source>
        <dbReference type="Proteomes" id="UP000218209"/>
    </source>
</evidence>
<dbReference type="PROSITE" id="PS00674">
    <property type="entry name" value="AAA"/>
    <property type="match status" value="1"/>
</dbReference>
<dbReference type="Gene3D" id="3.40.50.300">
    <property type="entry name" value="P-loop containing nucleotide triphosphate hydrolases"/>
    <property type="match status" value="1"/>
</dbReference>
<feature type="compositionally biased region" description="Gly residues" evidence="6">
    <location>
        <begin position="298"/>
        <end position="307"/>
    </location>
</feature>
<dbReference type="OrthoDB" id="5421at2759"/>
<dbReference type="PANTHER" id="PTHR23069:SF0">
    <property type="entry name" value="TAT-BINDING HOMOLOG 7"/>
    <property type="match status" value="1"/>
</dbReference>
<evidence type="ECO:0000256" key="5">
    <source>
        <dbReference type="RuleBase" id="RU003651"/>
    </source>
</evidence>